<evidence type="ECO:0000256" key="9">
    <source>
        <dbReference type="SAM" id="SignalP"/>
    </source>
</evidence>
<evidence type="ECO:0000259" key="10">
    <source>
        <dbReference type="PROSITE" id="PS51007"/>
    </source>
</evidence>
<dbReference type="InterPro" id="IPR009056">
    <property type="entry name" value="Cyt_c-like_dom"/>
</dbReference>
<evidence type="ECO:0000256" key="4">
    <source>
        <dbReference type="ARBA" id="ARBA00022723"/>
    </source>
</evidence>
<keyword evidence="3 8" id="KW-0349">Heme</keyword>
<feature type="chain" id="PRO_5011603107" evidence="9">
    <location>
        <begin position="26"/>
        <end position="722"/>
    </location>
</feature>
<evidence type="ECO:0000313" key="12">
    <source>
        <dbReference type="Proteomes" id="UP000199072"/>
    </source>
</evidence>
<dbReference type="SMART" id="SM00564">
    <property type="entry name" value="PQQ"/>
    <property type="match status" value="5"/>
</dbReference>
<comment type="similarity">
    <text evidence="2">Belongs to the bacterial PQQ dehydrogenase family.</text>
</comment>
<dbReference type="PROSITE" id="PS51007">
    <property type="entry name" value="CYTC"/>
    <property type="match status" value="1"/>
</dbReference>
<feature type="signal peptide" evidence="9">
    <location>
        <begin position="1"/>
        <end position="25"/>
    </location>
</feature>
<dbReference type="RefSeq" id="WP_091156333.1">
    <property type="nucleotide sequence ID" value="NZ_FNAI01000020.1"/>
</dbReference>
<dbReference type="GO" id="GO:0016020">
    <property type="term" value="C:membrane"/>
    <property type="evidence" value="ECO:0007669"/>
    <property type="project" value="InterPro"/>
</dbReference>
<evidence type="ECO:0000313" key="11">
    <source>
        <dbReference type="EMBL" id="SDF56998.1"/>
    </source>
</evidence>
<dbReference type="STRING" id="1391627.SAMN05216464_12071"/>
<dbReference type="PANTHER" id="PTHR32303">
    <property type="entry name" value="QUINOPROTEIN ALCOHOL DEHYDROGENASE (CYTOCHROME C)"/>
    <property type="match status" value="1"/>
</dbReference>
<evidence type="ECO:0000256" key="1">
    <source>
        <dbReference type="ARBA" id="ARBA00001931"/>
    </source>
</evidence>
<dbReference type="Gene3D" id="1.10.760.10">
    <property type="entry name" value="Cytochrome c-like domain"/>
    <property type="match status" value="1"/>
</dbReference>
<dbReference type="InterPro" id="IPR018391">
    <property type="entry name" value="PQQ_b-propeller_rpt"/>
</dbReference>
<protein>
    <submittedName>
        <fullName evidence="11">Quinoprotein glucose dehydrogenase</fullName>
    </submittedName>
</protein>
<evidence type="ECO:0000256" key="5">
    <source>
        <dbReference type="ARBA" id="ARBA00022729"/>
    </source>
</evidence>
<dbReference type="InterPro" id="IPR036909">
    <property type="entry name" value="Cyt_c-like_dom_sf"/>
</dbReference>
<organism evidence="11 12">
    <name type="scientific">Mucilaginibacter pineti</name>
    <dbReference type="NCBI Taxonomy" id="1391627"/>
    <lineage>
        <taxon>Bacteria</taxon>
        <taxon>Pseudomonadati</taxon>
        <taxon>Bacteroidota</taxon>
        <taxon>Sphingobacteriia</taxon>
        <taxon>Sphingobacteriales</taxon>
        <taxon>Sphingobacteriaceae</taxon>
        <taxon>Mucilaginibacter</taxon>
    </lineage>
</organism>
<evidence type="ECO:0000256" key="7">
    <source>
        <dbReference type="ARBA" id="ARBA00023004"/>
    </source>
</evidence>
<dbReference type="InterPro" id="IPR011047">
    <property type="entry name" value="Quinoprotein_ADH-like_sf"/>
</dbReference>
<dbReference type="GO" id="GO:0046872">
    <property type="term" value="F:metal ion binding"/>
    <property type="evidence" value="ECO:0007669"/>
    <property type="project" value="UniProtKB-KW"/>
</dbReference>
<dbReference type="InterPro" id="IPR002372">
    <property type="entry name" value="PQQ_rpt_dom"/>
</dbReference>
<dbReference type="Pfam" id="PF01011">
    <property type="entry name" value="PQQ"/>
    <property type="match status" value="2"/>
</dbReference>
<dbReference type="EMBL" id="FNAI01000020">
    <property type="protein sequence ID" value="SDF56998.1"/>
    <property type="molecule type" value="Genomic_DNA"/>
</dbReference>
<proteinExistence type="inferred from homology"/>
<accession>A0A1G7M5G0</accession>
<reference evidence="11 12" key="1">
    <citation type="submission" date="2016-10" db="EMBL/GenBank/DDBJ databases">
        <authorList>
            <person name="de Groot N.N."/>
        </authorList>
    </citation>
    <scope>NUCLEOTIDE SEQUENCE [LARGE SCALE GENOMIC DNA]</scope>
    <source>
        <strain evidence="11 12">47C3B</strain>
    </source>
</reference>
<gene>
    <name evidence="11" type="ORF">SAMN05216464_12071</name>
</gene>
<dbReference type="SUPFAM" id="SSF46626">
    <property type="entry name" value="Cytochrome c"/>
    <property type="match status" value="1"/>
</dbReference>
<dbReference type="GO" id="GO:0020037">
    <property type="term" value="F:heme binding"/>
    <property type="evidence" value="ECO:0007669"/>
    <property type="project" value="InterPro"/>
</dbReference>
<dbReference type="OrthoDB" id="9794322at2"/>
<dbReference type="Pfam" id="PF13442">
    <property type="entry name" value="Cytochrome_CBB3"/>
    <property type="match status" value="1"/>
</dbReference>
<keyword evidence="4 8" id="KW-0479">Metal-binding</keyword>
<sequence>MVIKKTKLLLSVTLSVAILTSAVYLAERKYSDWKIYGGSGDNVKYSDLKQIDTSNVNQLKVAWVYHSENEDQSKYGPMECNPIIVNNTLFGVSPRLKLFAVDAATGKEKWHFDPADTSGNKTWARNSVNMNRGVAYWADGDDRRIIYTVGPIAFAVNAETGKLIPGFGLNGGVDLRKGLGRDEKSVSISPTSPVIIYKNLFITSGLVSETTPGHIRGFDVRTGKQKWIFHTIPYPGEAGYTSWDDKTAYKRMGSTNAWSGFSLDSKRGLLFAGVGSPTNDFYGGDRWGKGLFGNCLLALDAATGKLKWHFQTVHHDVWDMDISSAPVLVTIPRNGKKIDAVVQTTKSGFVFVFDRITGKPLFPIKEKPVPINGAVLGEKLSPTQPFPVLPKPFVRQRMTENDLNNVVGDSSYQDIKRRFKTYRSQGIFTPPTEKGTIILPGYDGGGEWGGPAVDPETNILYVNANEMAWVLNLVKEKSDNKKSMTNLQAGVVLYHKNCMGCHGPERLGSGDYPSLIGVERKYKFAQFSELLSTGRRMMPGFAQLSKAEKVAIGSFVLNQKAEQENPYTGTAIKNDNKSKPSYSFTGYNKFLTKEGYPALSPPWGTISAIDLNTGKYKWQVPFGEFEELKKKGIPTTGRENYGGPVVTAGGVIFIGASADGKFRAINKKTGKTIWETELPAPGVATPAVYEVNGKQYIVIACGGSKWGGKSSDAYVAFTLPDK</sequence>
<dbReference type="GO" id="GO:0048038">
    <property type="term" value="F:quinone binding"/>
    <property type="evidence" value="ECO:0007669"/>
    <property type="project" value="InterPro"/>
</dbReference>
<dbReference type="GO" id="GO:0009055">
    <property type="term" value="F:electron transfer activity"/>
    <property type="evidence" value="ECO:0007669"/>
    <property type="project" value="InterPro"/>
</dbReference>
<dbReference type="Proteomes" id="UP000199072">
    <property type="component" value="Unassembled WGS sequence"/>
</dbReference>
<dbReference type="Gene3D" id="2.140.10.10">
    <property type="entry name" value="Quinoprotein alcohol dehydrogenase-like superfamily"/>
    <property type="match status" value="2"/>
</dbReference>
<evidence type="ECO:0000256" key="3">
    <source>
        <dbReference type="ARBA" id="ARBA00022617"/>
    </source>
</evidence>
<feature type="domain" description="Cytochrome c" evidence="10">
    <location>
        <begin position="485"/>
        <end position="560"/>
    </location>
</feature>
<evidence type="ECO:0000256" key="2">
    <source>
        <dbReference type="ARBA" id="ARBA00008156"/>
    </source>
</evidence>
<keyword evidence="12" id="KW-1185">Reference proteome</keyword>
<evidence type="ECO:0000256" key="8">
    <source>
        <dbReference type="PROSITE-ProRule" id="PRU00433"/>
    </source>
</evidence>
<keyword evidence="6" id="KW-0560">Oxidoreductase</keyword>
<name>A0A1G7M5G0_9SPHI</name>
<comment type="cofactor">
    <cofactor evidence="1">
        <name>pyrroloquinoline quinone</name>
        <dbReference type="ChEBI" id="CHEBI:58442"/>
    </cofactor>
</comment>
<dbReference type="SUPFAM" id="SSF50998">
    <property type="entry name" value="Quinoprotein alcohol dehydrogenase-like"/>
    <property type="match status" value="1"/>
</dbReference>
<dbReference type="CDD" id="cd10280">
    <property type="entry name" value="PQQ_mGDH"/>
    <property type="match status" value="1"/>
</dbReference>
<evidence type="ECO:0000256" key="6">
    <source>
        <dbReference type="ARBA" id="ARBA00023002"/>
    </source>
</evidence>
<dbReference type="AlphaFoldDB" id="A0A1G7M5G0"/>
<dbReference type="GO" id="GO:0008876">
    <property type="term" value="F:quinoprotein glucose dehydrogenase activity"/>
    <property type="evidence" value="ECO:0007669"/>
    <property type="project" value="TreeGrafter"/>
</dbReference>
<keyword evidence="7 8" id="KW-0408">Iron</keyword>
<dbReference type="PANTHER" id="PTHR32303:SF4">
    <property type="entry name" value="QUINOPROTEIN GLUCOSE DEHYDROGENASE"/>
    <property type="match status" value="1"/>
</dbReference>
<dbReference type="InterPro" id="IPR017511">
    <property type="entry name" value="PQQ_mDH"/>
</dbReference>
<keyword evidence="5 9" id="KW-0732">Signal</keyword>